<evidence type="ECO:0000313" key="1">
    <source>
        <dbReference type="EMBL" id="MPC32420.1"/>
    </source>
</evidence>
<dbReference type="Proteomes" id="UP000324222">
    <property type="component" value="Unassembled WGS sequence"/>
</dbReference>
<keyword evidence="2" id="KW-1185">Reference proteome</keyword>
<evidence type="ECO:0000313" key="2">
    <source>
        <dbReference type="Proteomes" id="UP000324222"/>
    </source>
</evidence>
<protein>
    <submittedName>
        <fullName evidence="1">Uncharacterized protein</fullName>
    </submittedName>
</protein>
<dbReference type="AlphaFoldDB" id="A0A5B7EDQ2"/>
<organism evidence="1 2">
    <name type="scientific">Portunus trituberculatus</name>
    <name type="common">Swimming crab</name>
    <name type="synonym">Neptunus trituberculatus</name>
    <dbReference type="NCBI Taxonomy" id="210409"/>
    <lineage>
        <taxon>Eukaryota</taxon>
        <taxon>Metazoa</taxon>
        <taxon>Ecdysozoa</taxon>
        <taxon>Arthropoda</taxon>
        <taxon>Crustacea</taxon>
        <taxon>Multicrustacea</taxon>
        <taxon>Malacostraca</taxon>
        <taxon>Eumalacostraca</taxon>
        <taxon>Eucarida</taxon>
        <taxon>Decapoda</taxon>
        <taxon>Pleocyemata</taxon>
        <taxon>Brachyura</taxon>
        <taxon>Eubrachyura</taxon>
        <taxon>Portunoidea</taxon>
        <taxon>Portunidae</taxon>
        <taxon>Portuninae</taxon>
        <taxon>Portunus</taxon>
    </lineage>
</organism>
<proteinExistence type="predicted"/>
<accession>A0A5B7EDQ2</accession>
<reference evidence="1 2" key="1">
    <citation type="submission" date="2019-05" db="EMBL/GenBank/DDBJ databases">
        <title>Another draft genome of Portunus trituberculatus and its Hox gene families provides insights of decapod evolution.</title>
        <authorList>
            <person name="Jeong J.-H."/>
            <person name="Song I."/>
            <person name="Kim S."/>
            <person name="Choi T."/>
            <person name="Kim D."/>
            <person name="Ryu S."/>
            <person name="Kim W."/>
        </authorList>
    </citation>
    <scope>NUCLEOTIDE SEQUENCE [LARGE SCALE GENOMIC DNA]</scope>
    <source>
        <tissue evidence="1">Muscle</tissue>
    </source>
</reference>
<name>A0A5B7EDQ2_PORTR</name>
<comment type="caution">
    <text evidence="1">The sequence shown here is derived from an EMBL/GenBank/DDBJ whole genome shotgun (WGS) entry which is preliminary data.</text>
</comment>
<sequence>MMNLLGGRRAFYRMSGYEDDDDLEASDEECAAFLAATAPNVIPQNLNDPVLTLGNNPLPRRCSHCRFAEVKERNKSLLRRWSGRDQQVLDLLQEIILTPRKRSDFEFYATLIPGLIAVVWEALH</sequence>
<gene>
    <name evidence="1" type="ORF">E2C01_025730</name>
</gene>
<dbReference type="EMBL" id="VSRR010002623">
    <property type="protein sequence ID" value="MPC32420.1"/>
    <property type="molecule type" value="Genomic_DNA"/>
</dbReference>